<evidence type="ECO:0000256" key="2">
    <source>
        <dbReference type="SAM" id="Phobius"/>
    </source>
</evidence>
<dbReference type="AlphaFoldDB" id="A0A7G9T9S7"/>
<keyword evidence="2" id="KW-0812">Transmembrane</keyword>
<sequence length="424" mass="45841">MSKREQSGPKVTRTASSVLRDPGASKTAKSLAGSALAQAGTAKQSSSATARTAGKALNDGRTRASTRSLAGSVLMPWRTRCGDRASVNLSWSLQRDHCSSSRALICSQRYDAAPTLGSSDNVGQRRRLMQVGRRNRTILALLICASLASGCANLGAVREFAASSATMTGYKAVTEHYVSSADRQLADLPPDKRFDSTRKNLWTLKAVTAQDKETLLKLHAITTGYMTALAQLAGEDAYSISPQIKQVSGAIQASESLKINADHVSAYSNIAQRVADWALAAKQAKDVKQMVRQNGVDMDKLLEAMQLATQAYRIVLEQEIQSYELVADYRQAQWSAKLPGDAGLTPERREVIATVLRRSTQADLAAQQQALKAQQVAAAGLDRVRQAHEVMLKNVDRLSAKDVQAILRQASSDLKSIRQSISDL</sequence>
<name>A0A7G9T9S7_PSEMX</name>
<dbReference type="EMBL" id="CP060731">
    <property type="protein sequence ID" value="QNN76852.1"/>
    <property type="molecule type" value="Genomic_DNA"/>
</dbReference>
<organism evidence="3 4">
    <name type="scientific">Pseudoxanthomonas mexicana</name>
    <dbReference type="NCBI Taxonomy" id="128785"/>
    <lineage>
        <taxon>Bacteria</taxon>
        <taxon>Pseudomonadati</taxon>
        <taxon>Pseudomonadota</taxon>
        <taxon>Gammaproteobacteria</taxon>
        <taxon>Lysobacterales</taxon>
        <taxon>Lysobacteraceae</taxon>
        <taxon>Pseudoxanthomonas</taxon>
    </lineage>
</organism>
<evidence type="ECO:0000313" key="3">
    <source>
        <dbReference type="EMBL" id="QNN76852.1"/>
    </source>
</evidence>
<feature type="compositionally biased region" description="Polar residues" evidence="1">
    <location>
        <begin position="41"/>
        <end position="50"/>
    </location>
</feature>
<dbReference type="RefSeq" id="WP_187572580.1">
    <property type="nucleotide sequence ID" value="NZ_CP060731.1"/>
</dbReference>
<feature type="region of interest" description="Disordered" evidence="1">
    <location>
        <begin position="1"/>
        <end position="65"/>
    </location>
</feature>
<protein>
    <submittedName>
        <fullName evidence="3">Uncharacterized protein</fullName>
    </submittedName>
</protein>
<keyword evidence="2" id="KW-0472">Membrane</keyword>
<proteinExistence type="predicted"/>
<reference evidence="3 4" key="1">
    <citation type="submission" date="2020-08" db="EMBL/GenBank/DDBJ databases">
        <title>Streptomycin Non-resistant strain, P. mexicana.</title>
        <authorList>
            <person name="Ganesh-Kumar S."/>
            <person name="Zhe T."/>
            <person name="Yu Z."/>
            <person name="Min Y."/>
        </authorList>
    </citation>
    <scope>NUCLEOTIDE SEQUENCE [LARGE SCALE GENOMIC DNA]</scope>
    <source>
        <strain evidence="3 4">GTZY2</strain>
    </source>
</reference>
<evidence type="ECO:0000256" key="1">
    <source>
        <dbReference type="SAM" id="MobiDB-lite"/>
    </source>
</evidence>
<evidence type="ECO:0000313" key="4">
    <source>
        <dbReference type="Proteomes" id="UP000515838"/>
    </source>
</evidence>
<accession>A0A7G9T9S7</accession>
<gene>
    <name evidence="3" type="ORF">IAE60_12985</name>
</gene>
<feature type="transmembrane region" description="Helical" evidence="2">
    <location>
        <begin position="137"/>
        <end position="157"/>
    </location>
</feature>
<keyword evidence="2" id="KW-1133">Transmembrane helix</keyword>
<dbReference type="GeneID" id="81473037"/>
<dbReference type="Proteomes" id="UP000515838">
    <property type="component" value="Chromosome"/>
</dbReference>